<organism evidence="2 3">
    <name type="scientific">Phoenix dactylifera</name>
    <name type="common">Date palm</name>
    <dbReference type="NCBI Taxonomy" id="42345"/>
    <lineage>
        <taxon>Eukaryota</taxon>
        <taxon>Viridiplantae</taxon>
        <taxon>Streptophyta</taxon>
        <taxon>Embryophyta</taxon>
        <taxon>Tracheophyta</taxon>
        <taxon>Spermatophyta</taxon>
        <taxon>Magnoliopsida</taxon>
        <taxon>Liliopsida</taxon>
        <taxon>Arecaceae</taxon>
        <taxon>Coryphoideae</taxon>
        <taxon>Phoeniceae</taxon>
        <taxon>Phoenix</taxon>
    </lineage>
</organism>
<dbReference type="PANTHER" id="PTHR31052">
    <property type="entry name" value="COBRA-LIKE PROTEIN 7"/>
    <property type="match status" value="1"/>
</dbReference>
<dbReference type="OrthoDB" id="1928904at2759"/>
<feature type="compositionally biased region" description="Pro residues" evidence="1">
    <location>
        <begin position="182"/>
        <end position="248"/>
    </location>
</feature>
<feature type="region of interest" description="Disordered" evidence="1">
    <location>
        <begin position="141"/>
        <end position="161"/>
    </location>
</feature>
<evidence type="ECO:0000313" key="2">
    <source>
        <dbReference type="Proteomes" id="UP000228380"/>
    </source>
</evidence>
<keyword evidence="2" id="KW-1185">Reference proteome</keyword>
<protein>
    <submittedName>
        <fullName evidence="3">COBRA-like protein 7</fullName>
    </submittedName>
</protein>
<dbReference type="PANTHER" id="PTHR31052:SF3">
    <property type="entry name" value="COBRA-LIKE PROTEIN 7"/>
    <property type="match status" value="1"/>
</dbReference>
<dbReference type="KEGG" id="pda:120108953"/>
<evidence type="ECO:0000256" key="1">
    <source>
        <dbReference type="SAM" id="MobiDB-lite"/>
    </source>
</evidence>
<reference evidence="3" key="1">
    <citation type="submission" date="2025-08" db="UniProtKB">
        <authorList>
            <consortium name="RefSeq"/>
        </authorList>
    </citation>
    <scope>IDENTIFICATION</scope>
    <source>
        <tissue evidence="3">Young leaves</tissue>
    </source>
</reference>
<accession>A0A8B9A438</accession>
<gene>
    <name evidence="3" type="primary">LOC120108953</name>
</gene>
<dbReference type="GeneID" id="120108953"/>
<dbReference type="Proteomes" id="UP000228380">
    <property type="component" value="Unplaced"/>
</dbReference>
<proteinExistence type="predicted"/>
<dbReference type="PRINTS" id="PR01217">
    <property type="entry name" value="PRICHEXTENSN"/>
</dbReference>
<sequence>FKKQNGSGDDVFARLFAASLDPDLSFEPRILKSRLFVSFVLLFRPSRSQRVADAPAPAPSAFDCNGVLLTYDFQRGQRLRPFVRDPNDQAWAFNATATILNSGTTNLKAWELLIGFRHREILVSASSAILTDGSSFPYSTPNDSATSFSGSPNPDLKYPIEVAGDPSQIRAQISIGGTFFGSPPPAAPSPPPSPWPTLPSPSPPPLPPPTPPSPPAAFPTPTSPPTPPPTPPMSRRPSPASSPSPPLS</sequence>
<evidence type="ECO:0000313" key="3">
    <source>
        <dbReference type="RefSeq" id="XP_038978608.1"/>
    </source>
</evidence>
<name>A0A8B9A438_PHODC</name>
<feature type="region of interest" description="Disordered" evidence="1">
    <location>
        <begin position="175"/>
        <end position="248"/>
    </location>
</feature>
<feature type="compositionally biased region" description="Polar residues" evidence="1">
    <location>
        <begin position="141"/>
        <end position="152"/>
    </location>
</feature>
<dbReference type="AlphaFoldDB" id="A0A8B9A438"/>
<feature type="non-terminal residue" evidence="3">
    <location>
        <position position="1"/>
    </location>
</feature>
<dbReference type="RefSeq" id="XP_038978608.1">
    <property type="nucleotide sequence ID" value="XM_039122680.1"/>
</dbReference>